<sequence length="111" mass="12417">MNEVEDLKPLCGEVEFSGLLDTMVTTAPPRVFAVVQEFGERVDAWVAAWGFAFEDRAEVFAVDDHSRMSLGKPENALHLFSSRRHQLRARLVWLPDIGERLETAEVAACSA</sequence>
<gene>
    <name evidence="1" type="ORF">B0I31_106524</name>
</gene>
<protein>
    <submittedName>
        <fullName evidence="1">Uncharacterized protein</fullName>
    </submittedName>
</protein>
<evidence type="ECO:0000313" key="2">
    <source>
        <dbReference type="Proteomes" id="UP000241118"/>
    </source>
</evidence>
<comment type="caution">
    <text evidence="1">The sequence shown here is derived from an EMBL/GenBank/DDBJ whole genome shotgun (WGS) entry which is preliminary data.</text>
</comment>
<reference evidence="1 2" key="1">
    <citation type="submission" date="2018-03" db="EMBL/GenBank/DDBJ databases">
        <title>Genomic Encyclopedia of Type Strains, Phase III (KMG-III): the genomes of soil and plant-associated and newly described type strains.</title>
        <authorList>
            <person name="Whitman W."/>
        </authorList>
    </citation>
    <scope>NUCLEOTIDE SEQUENCE [LARGE SCALE GENOMIC DNA]</scope>
    <source>
        <strain evidence="1 2">CGMCC 4.7097</strain>
    </source>
</reference>
<dbReference type="AlphaFoldDB" id="A0A2P8I979"/>
<proteinExistence type="predicted"/>
<dbReference type="RefSeq" id="WP_245950124.1">
    <property type="nucleotide sequence ID" value="NZ_PYAX01000006.1"/>
</dbReference>
<dbReference type="EMBL" id="PYAX01000006">
    <property type="protein sequence ID" value="PSL55000.1"/>
    <property type="molecule type" value="Genomic_DNA"/>
</dbReference>
<dbReference type="Proteomes" id="UP000241118">
    <property type="component" value="Unassembled WGS sequence"/>
</dbReference>
<evidence type="ECO:0000313" key="1">
    <source>
        <dbReference type="EMBL" id="PSL55000.1"/>
    </source>
</evidence>
<name>A0A2P8I979_SACCR</name>
<keyword evidence="2" id="KW-1185">Reference proteome</keyword>
<organism evidence="1 2">
    <name type="scientific">Saccharothrix carnea</name>
    <dbReference type="NCBI Taxonomy" id="1280637"/>
    <lineage>
        <taxon>Bacteria</taxon>
        <taxon>Bacillati</taxon>
        <taxon>Actinomycetota</taxon>
        <taxon>Actinomycetes</taxon>
        <taxon>Pseudonocardiales</taxon>
        <taxon>Pseudonocardiaceae</taxon>
        <taxon>Saccharothrix</taxon>
    </lineage>
</organism>
<accession>A0A2P8I979</accession>